<dbReference type="EMBL" id="JALLPJ020001239">
    <property type="protein sequence ID" value="KAL3773282.1"/>
    <property type="molecule type" value="Genomic_DNA"/>
</dbReference>
<dbReference type="AlphaFoldDB" id="A0ABD3NBD4"/>
<dbReference type="GO" id="GO:0046872">
    <property type="term" value="F:metal ion binding"/>
    <property type="evidence" value="ECO:0007669"/>
    <property type="project" value="UniProtKB-KW"/>
</dbReference>
<organism evidence="8 9">
    <name type="scientific">Cyclotella atomus</name>
    <dbReference type="NCBI Taxonomy" id="382360"/>
    <lineage>
        <taxon>Eukaryota</taxon>
        <taxon>Sar</taxon>
        <taxon>Stramenopiles</taxon>
        <taxon>Ochrophyta</taxon>
        <taxon>Bacillariophyta</taxon>
        <taxon>Coscinodiscophyceae</taxon>
        <taxon>Thalassiosirophycidae</taxon>
        <taxon>Stephanodiscales</taxon>
        <taxon>Stephanodiscaceae</taxon>
        <taxon>Cyclotella</taxon>
    </lineage>
</organism>
<evidence type="ECO:0000256" key="2">
    <source>
        <dbReference type="ARBA" id="ARBA00022723"/>
    </source>
</evidence>
<feature type="compositionally biased region" description="Acidic residues" evidence="6">
    <location>
        <begin position="42"/>
        <end position="51"/>
    </location>
</feature>
<feature type="region of interest" description="Disordered" evidence="6">
    <location>
        <begin position="1"/>
        <end position="87"/>
    </location>
</feature>
<keyword evidence="4" id="KW-0560">Oxidoreductase</keyword>
<comment type="caution">
    <text evidence="8">The sequence shown here is derived from an EMBL/GenBank/DDBJ whole genome shotgun (WGS) entry which is preliminary data.</text>
</comment>
<evidence type="ECO:0000256" key="5">
    <source>
        <dbReference type="ARBA" id="ARBA00023004"/>
    </source>
</evidence>
<evidence type="ECO:0000256" key="3">
    <source>
        <dbReference type="ARBA" id="ARBA00022964"/>
    </source>
</evidence>
<gene>
    <name evidence="8" type="ORF">ACHAWO_003764</name>
</gene>
<reference evidence="8 9" key="1">
    <citation type="submission" date="2024-10" db="EMBL/GenBank/DDBJ databases">
        <title>Updated reference genomes for cyclostephanoid diatoms.</title>
        <authorList>
            <person name="Roberts W.R."/>
            <person name="Alverson A.J."/>
        </authorList>
    </citation>
    <scope>NUCLEOTIDE SEQUENCE [LARGE SCALE GENOMIC DNA]</scope>
    <source>
        <strain evidence="8 9">AJA010-31</strain>
    </source>
</reference>
<accession>A0ABD3NBD4</accession>
<evidence type="ECO:0000256" key="4">
    <source>
        <dbReference type="ARBA" id="ARBA00023002"/>
    </source>
</evidence>
<feature type="compositionally biased region" description="Basic and acidic residues" evidence="6">
    <location>
        <begin position="27"/>
        <end position="40"/>
    </location>
</feature>
<feature type="compositionally biased region" description="Polar residues" evidence="6">
    <location>
        <begin position="64"/>
        <end position="87"/>
    </location>
</feature>
<evidence type="ECO:0000256" key="6">
    <source>
        <dbReference type="SAM" id="MobiDB-lite"/>
    </source>
</evidence>
<protein>
    <recommendedName>
        <fullName evidence="7">Prolyl 4-hydroxylase alpha subunit domain-containing protein</fullName>
    </recommendedName>
</protein>
<dbReference type="InterPro" id="IPR045054">
    <property type="entry name" value="P4HA-like"/>
</dbReference>
<dbReference type="PANTHER" id="PTHR10869">
    <property type="entry name" value="PROLYL 4-HYDROXYLASE ALPHA SUBUNIT"/>
    <property type="match status" value="1"/>
</dbReference>
<evidence type="ECO:0000256" key="1">
    <source>
        <dbReference type="ARBA" id="ARBA00001961"/>
    </source>
</evidence>
<evidence type="ECO:0000313" key="8">
    <source>
        <dbReference type="EMBL" id="KAL3773282.1"/>
    </source>
</evidence>
<keyword evidence="2" id="KW-0479">Metal-binding</keyword>
<dbReference type="InterPro" id="IPR006620">
    <property type="entry name" value="Pro_4_hyd_alph"/>
</dbReference>
<feature type="compositionally biased region" description="Basic and acidic residues" evidence="6">
    <location>
        <begin position="1"/>
        <end position="11"/>
    </location>
</feature>
<keyword evidence="3" id="KW-0223">Dioxygenase</keyword>
<comment type="cofactor">
    <cofactor evidence="1">
        <name>L-ascorbate</name>
        <dbReference type="ChEBI" id="CHEBI:38290"/>
    </cofactor>
</comment>
<feature type="domain" description="Prolyl 4-hydroxylase alpha subunit" evidence="7">
    <location>
        <begin position="321"/>
        <end position="499"/>
    </location>
</feature>
<keyword evidence="5" id="KW-0408">Iron</keyword>
<dbReference type="PANTHER" id="PTHR10869:SF229">
    <property type="entry name" value="PROLYL 4-HYDROXYLASE ALPHA SUBUNIT DOMAIN-CONTAINING PROTEIN"/>
    <property type="match status" value="1"/>
</dbReference>
<proteinExistence type="predicted"/>
<evidence type="ECO:0000259" key="7">
    <source>
        <dbReference type="SMART" id="SM00702"/>
    </source>
</evidence>
<dbReference type="Pfam" id="PF13640">
    <property type="entry name" value="2OG-FeII_Oxy_3"/>
    <property type="match status" value="1"/>
</dbReference>
<name>A0ABD3NBD4_9STRA</name>
<evidence type="ECO:0000313" key="9">
    <source>
        <dbReference type="Proteomes" id="UP001530400"/>
    </source>
</evidence>
<dbReference type="GO" id="GO:0051213">
    <property type="term" value="F:dioxygenase activity"/>
    <property type="evidence" value="ECO:0007669"/>
    <property type="project" value="UniProtKB-KW"/>
</dbReference>
<dbReference type="Proteomes" id="UP001530400">
    <property type="component" value="Unassembled WGS sequence"/>
</dbReference>
<dbReference type="SMART" id="SM00702">
    <property type="entry name" value="P4Hc"/>
    <property type="match status" value="1"/>
</dbReference>
<sequence>MGFIEEKKENDSLIGANIHNNGAGSDAEIKKSDDKVKMMDSFDMEENEGGEQNEQQGQHHPDAQQGNTLVDLTGPSLTHQQPQPRLTSINHMTNNGLLDQAAQQLLTQAGIAFDAPALGYLVGQTPNLSQGSLNLLSVQNALVQNHNQAVAHAQASALIGGGGLVAPNTVQPFGNVVSNGFSVGNQLQNQQQLLQQQVLGSSASSLTSTGFPSAFPSIQPNIAANIAALSPTNQMTQAPAALQQLLSAVPFASPSIFGPALPPASLTLTPQLTIPHYIPPTPASWGAPLPTLTVQDRPLVPPIYNGINPNYPKAQMLHAHPPIYCVYDFLTPAECDFLIEAASDAFGPAPVVGKGQGEVSPSRTSSTCYLAREDLPEYLRKISLLTGKPAEHCELPQVGRYLPSQRYLQHFDAFDLSNEDGRRFAQNGGQRTCTVLTYLNDVGVGGATAFPNLNLQVQPRRGMALVFFPSTLDGLLDKMALHAALPAVDIKYVSQVWIRQTNYDGRPSKRLAKPMTAGLQEQRDREILMGLQQLSAIQS</sequence>
<dbReference type="Gene3D" id="2.60.120.620">
    <property type="entry name" value="q2cbj1_9rhob like domain"/>
    <property type="match status" value="1"/>
</dbReference>
<dbReference type="InterPro" id="IPR044862">
    <property type="entry name" value="Pro_4_hyd_alph_FE2OG_OXY"/>
</dbReference>
<keyword evidence="9" id="KW-1185">Reference proteome</keyword>